<gene>
    <name evidence="1" type="ORF">GCM10023351_00910</name>
</gene>
<proteinExistence type="predicted"/>
<accession>A0ABP8ZQB2</accession>
<organism evidence="1 2">
    <name type="scientific">Microbacterium gilvum</name>
    <dbReference type="NCBI Taxonomy" id="1336204"/>
    <lineage>
        <taxon>Bacteria</taxon>
        <taxon>Bacillati</taxon>
        <taxon>Actinomycetota</taxon>
        <taxon>Actinomycetes</taxon>
        <taxon>Micrococcales</taxon>
        <taxon>Microbacteriaceae</taxon>
        <taxon>Microbacterium</taxon>
    </lineage>
</organism>
<keyword evidence="2" id="KW-1185">Reference proteome</keyword>
<evidence type="ECO:0000313" key="1">
    <source>
        <dbReference type="EMBL" id="GAA4762320.1"/>
    </source>
</evidence>
<dbReference type="EMBL" id="BAABKO010000001">
    <property type="protein sequence ID" value="GAA4762320.1"/>
    <property type="molecule type" value="Genomic_DNA"/>
</dbReference>
<protein>
    <submittedName>
        <fullName evidence="1">Uncharacterized protein</fullName>
    </submittedName>
</protein>
<sequence length="103" mass="11129">MAEEKKVATLVRKLRGSWSGDARLYRLEPPLPAQDWDGNETGGEYSQVIVSAVVVQYTGKPETYIFPATADGEIASWNELPGSFQGDLDHAAALRGAGYEVAS</sequence>
<name>A0ABP8ZQB2_9MICO</name>
<dbReference type="Proteomes" id="UP001501645">
    <property type="component" value="Unassembled WGS sequence"/>
</dbReference>
<dbReference type="RefSeq" id="WP_345434812.1">
    <property type="nucleotide sequence ID" value="NZ_BAABKO010000001.1"/>
</dbReference>
<evidence type="ECO:0000313" key="2">
    <source>
        <dbReference type="Proteomes" id="UP001501645"/>
    </source>
</evidence>
<reference evidence="2" key="1">
    <citation type="journal article" date="2019" name="Int. J. Syst. Evol. Microbiol.">
        <title>The Global Catalogue of Microorganisms (GCM) 10K type strain sequencing project: providing services to taxonomists for standard genome sequencing and annotation.</title>
        <authorList>
            <consortium name="The Broad Institute Genomics Platform"/>
            <consortium name="The Broad Institute Genome Sequencing Center for Infectious Disease"/>
            <person name="Wu L."/>
            <person name="Ma J."/>
        </authorList>
    </citation>
    <scope>NUCLEOTIDE SEQUENCE [LARGE SCALE GENOMIC DNA]</scope>
    <source>
        <strain evidence="2">JCM 18537</strain>
    </source>
</reference>
<comment type="caution">
    <text evidence="1">The sequence shown here is derived from an EMBL/GenBank/DDBJ whole genome shotgun (WGS) entry which is preliminary data.</text>
</comment>